<evidence type="ECO:0000313" key="1">
    <source>
        <dbReference type="EMBL" id="MCG7507056.1"/>
    </source>
</evidence>
<organism evidence="1 2">
    <name type="scientific">Mesorhizobium retamae</name>
    <dbReference type="NCBI Taxonomy" id="2912854"/>
    <lineage>
        <taxon>Bacteria</taxon>
        <taxon>Pseudomonadati</taxon>
        <taxon>Pseudomonadota</taxon>
        <taxon>Alphaproteobacteria</taxon>
        <taxon>Hyphomicrobiales</taxon>
        <taxon>Phyllobacteriaceae</taxon>
        <taxon>Mesorhizobium</taxon>
    </lineage>
</organism>
<sequence length="203" mass="22304">MSFFTADQLALLSGRKVIVDFLVEMQFQSSTVRLWNGYTDLVSGGFTWSPLKGAAAIDGLGVSGGTVSESVTFTLNGLPDQANDLLGLALAETPDVDQQLVKVYLQLFAGDDHPTVEAWNPVGSPLAVFWGFLQPPKVSRTQMGDTQGAVQSISITAENVFFNRSKPPNGRFTDRDQQTRHPGDKFFQFTPNLLFKTFTYPDF</sequence>
<dbReference type="Proteomes" id="UP001201701">
    <property type="component" value="Unassembled WGS sequence"/>
</dbReference>
<accession>A0ABS9QI11</accession>
<name>A0ABS9QI11_9HYPH</name>
<comment type="caution">
    <text evidence="1">The sequence shown here is derived from an EMBL/GenBank/DDBJ whole genome shotgun (WGS) entry which is preliminary data.</text>
</comment>
<dbReference type="EMBL" id="JAKREW010000020">
    <property type="protein sequence ID" value="MCG7507056.1"/>
    <property type="molecule type" value="Genomic_DNA"/>
</dbReference>
<gene>
    <name evidence="1" type="ORF">L4923_18670</name>
</gene>
<reference evidence="1 2" key="1">
    <citation type="submission" date="2022-02" db="EMBL/GenBank/DDBJ databases">
        <title>Draft genome sequence of Mezorhizobium retamae strain IRAMC:0171 isolated from Retama raetam nodules.</title>
        <authorList>
            <person name="Bengaied R."/>
            <person name="Sbissi I."/>
            <person name="Huber K."/>
            <person name="Ghodbane F."/>
            <person name="Nouioui I."/>
            <person name="Tarhouni M."/>
            <person name="Gtari M."/>
        </authorList>
    </citation>
    <scope>NUCLEOTIDE SEQUENCE [LARGE SCALE GENOMIC DNA]</scope>
    <source>
        <strain evidence="1 2">IRAMC:0171</strain>
    </source>
</reference>
<dbReference type="RefSeq" id="WP_239367837.1">
    <property type="nucleotide sequence ID" value="NZ_JAKREW010000020.1"/>
</dbReference>
<keyword evidence="2" id="KW-1185">Reference proteome</keyword>
<proteinExistence type="predicted"/>
<evidence type="ECO:0000313" key="2">
    <source>
        <dbReference type="Proteomes" id="UP001201701"/>
    </source>
</evidence>
<protein>
    <submittedName>
        <fullName evidence="1">Uncharacterized protein</fullName>
    </submittedName>
</protein>